<dbReference type="PANTHER" id="PTHR12709:SF5">
    <property type="entry name" value="DNA-DIRECTED RNA POLYMERASE I SUBUNIT RPA43"/>
    <property type="match status" value="1"/>
</dbReference>
<evidence type="ECO:0000313" key="7">
    <source>
        <dbReference type="EMBL" id="BEI87681.1"/>
    </source>
</evidence>
<feature type="region of interest" description="Disordered" evidence="5">
    <location>
        <begin position="228"/>
        <end position="349"/>
    </location>
</feature>
<dbReference type="Gene3D" id="2.40.50.1060">
    <property type="match status" value="1"/>
</dbReference>
<dbReference type="Gene3D" id="3.30.1490.120">
    <property type="entry name" value="RNA polymerase Rpb7-like, N-terminal domain"/>
    <property type="match status" value="1"/>
</dbReference>
<keyword evidence="4" id="KW-0539">Nucleus</keyword>
<dbReference type="GeneID" id="85491552"/>
<dbReference type="GO" id="GO:0006352">
    <property type="term" value="P:DNA-templated transcription initiation"/>
    <property type="evidence" value="ECO:0007669"/>
    <property type="project" value="InterPro"/>
</dbReference>
<reference evidence="7" key="1">
    <citation type="journal article" date="2023" name="BMC Genomics">
        <title>Chromosome-level genome assemblies of Cutaneotrichosporon spp. (Trichosporonales, Basidiomycota) reveal imbalanced evolution between nucleotide sequences and chromosome synteny.</title>
        <authorList>
            <person name="Kobayashi Y."/>
            <person name="Kayamori A."/>
            <person name="Aoki K."/>
            <person name="Shiwa Y."/>
            <person name="Matsutani M."/>
            <person name="Fujita N."/>
            <person name="Sugita T."/>
            <person name="Iwasaki W."/>
            <person name="Tanaka N."/>
            <person name="Takashima M."/>
        </authorList>
    </citation>
    <scope>NUCLEOTIDE SEQUENCE</scope>
    <source>
        <strain evidence="7">HIS019</strain>
    </source>
</reference>
<dbReference type="KEGG" id="ccac:CcaHIS019_0103990"/>
<evidence type="ECO:0000313" key="8">
    <source>
        <dbReference type="Proteomes" id="UP001233271"/>
    </source>
</evidence>
<sequence length="349" mass="38767">MTINAEASSSKHKSKRSKEERRSKKDKKAKVPKAKAVVEGPFEHRVQRMRLSVPPKYAADWLAGVNETLDGMLMRYVGQMGGVLLTHWEHEVMDDTVKIVNECPFGVCDVSFHSIIWAPKVGQVLNGTHSLSSPSHLSLLFAKTFNVSIPLQHIPQDKYEFEHADLPEEDLSSDEEDDVGESVHEVGRWKEAGGKVLGGGGERVAFTVIGLHVTNHMLSLTGSLLADPSKPQALPETARRSPSPELLEMPRRQRKEQVMDTPVKMPAKTSTKATPAKTAKTPAKSVPATPAIDESKLSARELKKLRKEQEKAKRDARKARKAEEEEEGEPASLKRKADDTEGPRKKRKE</sequence>
<accession>A0AA48KYL5</accession>
<gene>
    <name evidence="7" type="ORF">CcaverHIS019_0103990</name>
</gene>
<evidence type="ECO:0000256" key="4">
    <source>
        <dbReference type="ARBA" id="ARBA00023242"/>
    </source>
</evidence>
<keyword evidence="3" id="KW-0804">Transcription</keyword>
<dbReference type="PANTHER" id="PTHR12709">
    <property type="entry name" value="DNA-DIRECTED RNA POLYMERASE II, III"/>
    <property type="match status" value="1"/>
</dbReference>
<feature type="compositionally biased region" description="Basic and acidic residues" evidence="5">
    <location>
        <begin position="248"/>
        <end position="258"/>
    </location>
</feature>
<evidence type="ECO:0000256" key="2">
    <source>
        <dbReference type="ARBA" id="ARBA00022478"/>
    </source>
</evidence>
<organism evidence="7 8">
    <name type="scientific">Cutaneotrichosporon cavernicola</name>
    <dbReference type="NCBI Taxonomy" id="279322"/>
    <lineage>
        <taxon>Eukaryota</taxon>
        <taxon>Fungi</taxon>
        <taxon>Dikarya</taxon>
        <taxon>Basidiomycota</taxon>
        <taxon>Agaricomycotina</taxon>
        <taxon>Tremellomycetes</taxon>
        <taxon>Trichosporonales</taxon>
        <taxon>Trichosporonaceae</taxon>
        <taxon>Cutaneotrichosporon</taxon>
    </lineage>
</organism>
<feature type="compositionally biased region" description="Basic residues" evidence="5">
    <location>
        <begin position="24"/>
        <end position="33"/>
    </location>
</feature>
<proteinExistence type="predicted"/>
<feature type="domain" description="RPA43 OB" evidence="6">
    <location>
        <begin position="119"/>
        <end position="225"/>
    </location>
</feature>
<comment type="subcellular location">
    <subcellularLocation>
        <location evidence="1">Nucleus</location>
    </subcellularLocation>
</comment>
<feature type="compositionally biased region" description="Low complexity" evidence="5">
    <location>
        <begin position="266"/>
        <end position="291"/>
    </location>
</feature>
<feature type="region of interest" description="Disordered" evidence="5">
    <location>
        <begin position="1"/>
        <end position="34"/>
    </location>
</feature>
<evidence type="ECO:0000256" key="5">
    <source>
        <dbReference type="SAM" id="MobiDB-lite"/>
    </source>
</evidence>
<feature type="compositionally biased region" description="Basic and acidic residues" evidence="5">
    <location>
        <begin position="293"/>
        <end position="313"/>
    </location>
</feature>
<dbReference type="RefSeq" id="XP_060452947.1">
    <property type="nucleotide sequence ID" value="XM_060599888.1"/>
</dbReference>
<dbReference type="AlphaFoldDB" id="A0AA48KYL5"/>
<dbReference type="InterPro" id="IPR036898">
    <property type="entry name" value="RNA_pol_Rpb7-like_N_sf"/>
</dbReference>
<keyword evidence="8" id="KW-1185">Reference proteome</keyword>
<dbReference type="GO" id="GO:0005736">
    <property type="term" value="C:RNA polymerase I complex"/>
    <property type="evidence" value="ECO:0007669"/>
    <property type="project" value="TreeGrafter"/>
</dbReference>
<dbReference type="Proteomes" id="UP001233271">
    <property type="component" value="Chromosome 1"/>
</dbReference>
<protein>
    <recommendedName>
        <fullName evidence="6">RPA43 OB domain-containing protein</fullName>
    </recommendedName>
</protein>
<evidence type="ECO:0000259" key="6">
    <source>
        <dbReference type="Pfam" id="PF17875"/>
    </source>
</evidence>
<name>A0AA48KYL5_9TREE</name>
<dbReference type="InterPro" id="IPR045113">
    <property type="entry name" value="Rpb7-like"/>
</dbReference>
<dbReference type="InterPro" id="IPR041178">
    <property type="entry name" value="RPA43_OB"/>
</dbReference>
<evidence type="ECO:0000256" key="1">
    <source>
        <dbReference type="ARBA" id="ARBA00004123"/>
    </source>
</evidence>
<evidence type="ECO:0000256" key="3">
    <source>
        <dbReference type="ARBA" id="ARBA00023163"/>
    </source>
</evidence>
<dbReference type="GO" id="GO:0006362">
    <property type="term" value="P:transcription elongation by RNA polymerase I"/>
    <property type="evidence" value="ECO:0007669"/>
    <property type="project" value="TreeGrafter"/>
</dbReference>
<dbReference type="EMBL" id="AP028212">
    <property type="protein sequence ID" value="BEI87681.1"/>
    <property type="molecule type" value="Genomic_DNA"/>
</dbReference>
<dbReference type="Pfam" id="PF17875">
    <property type="entry name" value="RPA43_OB"/>
    <property type="match status" value="1"/>
</dbReference>
<keyword evidence="2" id="KW-0240">DNA-directed RNA polymerase</keyword>